<keyword evidence="6 9" id="KW-1133">Transmembrane helix</keyword>
<evidence type="ECO:0000313" key="10">
    <source>
        <dbReference type="EMBL" id="MBO1903073.1"/>
    </source>
</evidence>
<feature type="transmembrane region" description="Helical" evidence="9">
    <location>
        <begin position="137"/>
        <end position="162"/>
    </location>
</feature>
<dbReference type="InterPro" id="IPR002549">
    <property type="entry name" value="AI-2E-like"/>
</dbReference>
<feature type="compositionally biased region" description="Basic residues" evidence="8">
    <location>
        <begin position="1"/>
        <end position="12"/>
    </location>
</feature>
<keyword evidence="7 9" id="KW-0472">Membrane</keyword>
<keyword evidence="11" id="KW-1185">Reference proteome</keyword>
<evidence type="ECO:0000256" key="1">
    <source>
        <dbReference type="ARBA" id="ARBA00004651"/>
    </source>
</evidence>
<dbReference type="Pfam" id="PF01594">
    <property type="entry name" value="AI-2E_transport"/>
    <property type="match status" value="1"/>
</dbReference>
<feature type="transmembrane region" description="Helical" evidence="9">
    <location>
        <begin position="378"/>
        <end position="411"/>
    </location>
</feature>
<evidence type="ECO:0000256" key="2">
    <source>
        <dbReference type="ARBA" id="ARBA00009773"/>
    </source>
</evidence>
<feature type="compositionally biased region" description="Basic and acidic residues" evidence="8">
    <location>
        <begin position="22"/>
        <end position="33"/>
    </location>
</feature>
<feature type="transmembrane region" description="Helical" evidence="9">
    <location>
        <begin position="222"/>
        <end position="248"/>
    </location>
</feature>
<feature type="region of interest" description="Disordered" evidence="8">
    <location>
        <begin position="1"/>
        <end position="33"/>
    </location>
</feature>
<dbReference type="AlphaFoldDB" id="A0A939SD76"/>
<comment type="caution">
    <text evidence="10">The sequence shown here is derived from an EMBL/GenBank/DDBJ whole genome shotgun (WGS) entry which is preliminary data.</text>
</comment>
<evidence type="ECO:0000256" key="3">
    <source>
        <dbReference type="ARBA" id="ARBA00022448"/>
    </source>
</evidence>
<name>A0A939SD76_9MICO</name>
<dbReference type="Proteomes" id="UP000664382">
    <property type="component" value="Unassembled WGS sequence"/>
</dbReference>
<protein>
    <submittedName>
        <fullName evidence="10">AI-2E family transporter</fullName>
    </submittedName>
</protein>
<reference evidence="10" key="1">
    <citation type="submission" date="2021-03" db="EMBL/GenBank/DDBJ databases">
        <title>Leucobacter chromiisoli sp. nov., isolated from chromium-containing soil of chemical plant.</title>
        <authorList>
            <person name="Xu Z."/>
        </authorList>
    </citation>
    <scope>NUCLEOTIDE SEQUENCE</scope>
    <source>
        <strain evidence="10">S27</strain>
    </source>
</reference>
<keyword evidence="5 9" id="KW-0812">Transmembrane</keyword>
<keyword evidence="3" id="KW-0813">Transport</keyword>
<evidence type="ECO:0000256" key="7">
    <source>
        <dbReference type="ARBA" id="ARBA00023136"/>
    </source>
</evidence>
<dbReference type="RefSeq" id="WP_208098818.1">
    <property type="nucleotide sequence ID" value="NZ_JAGDYM010000016.1"/>
</dbReference>
<gene>
    <name evidence="10" type="ORF">J4H92_14095</name>
</gene>
<organism evidence="10 11">
    <name type="scientific">Leucobacter weissii</name>
    <dbReference type="NCBI Taxonomy" id="1983706"/>
    <lineage>
        <taxon>Bacteria</taxon>
        <taxon>Bacillati</taxon>
        <taxon>Actinomycetota</taxon>
        <taxon>Actinomycetes</taxon>
        <taxon>Micrococcales</taxon>
        <taxon>Microbacteriaceae</taxon>
        <taxon>Leucobacter</taxon>
    </lineage>
</organism>
<dbReference type="PANTHER" id="PTHR21716:SF53">
    <property type="entry name" value="PERMEASE PERM-RELATED"/>
    <property type="match status" value="1"/>
</dbReference>
<evidence type="ECO:0000256" key="5">
    <source>
        <dbReference type="ARBA" id="ARBA00022692"/>
    </source>
</evidence>
<feature type="transmembrane region" description="Helical" evidence="9">
    <location>
        <begin position="83"/>
        <end position="101"/>
    </location>
</feature>
<accession>A0A939SD76</accession>
<keyword evidence="4" id="KW-1003">Cell membrane</keyword>
<comment type="similarity">
    <text evidence="2">Belongs to the autoinducer-2 exporter (AI-2E) (TC 2.A.86) family.</text>
</comment>
<dbReference type="GO" id="GO:0055085">
    <property type="term" value="P:transmembrane transport"/>
    <property type="evidence" value="ECO:0007669"/>
    <property type="project" value="TreeGrafter"/>
</dbReference>
<proteinExistence type="inferred from homology"/>
<evidence type="ECO:0000256" key="6">
    <source>
        <dbReference type="ARBA" id="ARBA00022989"/>
    </source>
</evidence>
<comment type="subcellular location">
    <subcellularLocation>
        <location evidence="1">Cell membrane</location>
        <topology evidence="1">Multi-pass membrane protein</topology>
    </subcellularLocation>
</comment>
<evidence type="ECO:0000256" key="9">
    <source>
        <dbReference type="SAM" id="Phobius"/>
    </source>
</evidence>
<evidence type="ECO:0000256" key="8">
    <source>
        <dbReference type="SAM" id="MobiDB-lite"/>
    </source>
</evidence>
<dbReference type="PANTHER" id="PTHR21716">
    <property type="entry name" value="TRANSMEMBRANE PROTEIN"/>
    <property type="match status" value="1"/>
</dbReference>
<dbReference type="GO" id="GO:0005886">
    <property type="term" value="C:plasma membrane"/>
    <property type="evidence" value="ECO:0007669"/>
    <property type="project" value="UniProtKB-SubCell"/>
</dbReference>
<sequence>MSKFLRRFRAQRRPAAPAALSPEERAQALSEHPDVVHADVTLLDTETREMYREARDAAEAEQEHEEQRQRNVREFVIRSPFQVGFVITLGVLAAILFGGIIGQLSTIIMYVVGALFIALALEPLVRWLERRGVKRPLGIAIVFASFILIVAGIFAIIIPVVANQIVQLVQTAPAYFNSIAGEQWFLDLKDRFGEYINFEGLLQTGRDFVGKPESWAQVAGGVWQAGVGIANGLTAGLIVLILSLYFLASLQSTKRAFYSIVARSNRARVIDITEQITKSVGGYVNGIVILAIINSVLGFVMMTIVEVPFAGLVAFGVFFLALIPLFGSVLATILVSLVALFNSPTTAIIAAVYYLIYMQVEAYLLTPRIMNKVVAVPGALVVIGALAGGTLLGLLGALISIPVTAMILMIIKQVWVPRQELK</sequence>
<feature type="transmembrane region" description="Helical" evidence="9">
    <location>
        <begin position="347"/>
        <end position="366"/>
    </location>
</feature>
<evidence type="ECO:0000313" key="11">
    <source>
        <dbReference type="Proteomes" id="UP000664382"/>
    </source>
</evidence>
<feature type="transmembrane region" description="Helical" evidence="9">
    <location>
        <begin position="311"/>
        <end position="340"/>
    </location>
</feature>
<feature type="transmembrane region" description="Helical" evidence="9">
    <location>
        <begin position="283"/>
        <end position="305"/>
    </location>
</feature>
<feature type="transmembrane region" description="Helical" evidence="9">
    <location>
        <begin position="107"/>
        <end position="125"/>
    </location>
</feature>
<evidence type="ECO:0000256" key="4">
    <source>
        <dbReference type="ARBA" id="ARBA00022475"/>
    </source>
</evidence>
<dbReference type="EMBL" id="JAGDYM010000016">
    <property type="protein sequence ID" value="MBO1903073.1"/>
    <property type="molecule type" value="Genomic_DNA"/>
</dbReference>